<dbReference type="GO" id="GO:0046933">
    <property type="term" value="F:proton-transporting ATP synthase activity, rotational mechanism"/>
    <property type="evidence" value="ECO:0007669"/>
    <property type="project" value="UniProtKB-UniRule"/>
</dbReference>
<dbReference type="InterPro" id="IPR050059">
    <property type="entry name" value="ATP_synthase_B_chain"/>
</dbReference>
<dbReference type="NCBIfam" id="TIGR01144">
    <property type="entry name" value="ATP_synt_b"/>
    <property type="match status" value="1"/>
</dbReference>
<dbReference type="RefSeq" id="WP_263036782.1">
    <property type="nucleotide sequence ID" value="NZ_JAOTPL010000002.1"/>
</dbReference>
<comment type="caution">
    <text evidence="18">The sequence shown here is derived from an EMBL/GenBank/DDBJ whole genome shotgun (WGS) entry which is preliminary data.</text>
</comment>
<evidence type="ECO:0000256" key="8">
    <source>
        <dbReference type="ARBA" id="ARBA00023065"/>
    </source>
</evidence>
<dbReference type="SUPFAM" id="SSF81573">
    <property type="entry name" value="F1F0 ATP synthase subunit B, membrane domain"/>
    <property type="match status" value="1"/>
</dbReference>
<comment type="subunit">
    <text evidence="15">F-type ATPases have 2 components, F(1) - the catalytic core - and F(0) - the membrane proton channel. F(1) has five subunits: alpha(3), beta(3), gamma(1), delta(1), epsilon(1). F(0) has three main subunits: a(1), b(2) and c(10-14). The alpha and beta chains form an alternating ring which encloses part of the gamma chain. F(1) is attached to F(0) by a central stalk formed by the gamma and epsilon chains, while a peripheral stalk is formed by the delta and b chains.</text>
</comment>
<evidence type="ECO:0000256" key="16">
    <source>
        <dbReference type="RuleBase" id="RU003848"/>
    </source>
</evidence>
<keyword evidence="17" id="KW-0175">Coiled coil</keyword>
<evidence type="ECO:0000256" key="12">
    <source>
        <dbReference type="ARBA" id="ARBA00025614"/>
    </source>
</evidence>
<evidence type="ECO:0000313" key="18">
    <source>
        <dbReference type="EMBL" id="MCU7693296.1"/>
    </source>
</evidence>
<evidence type="ECO:0000256" key="5">
    <source>
        <dbReference type="ARBA" id="ARBA00022692"/>
    </source>
</evidence>
<evidence type="ECO:0000256" key="4">
    <source>
        <dbReference type="ARBA" id="ARBA00022547"/>
    </source>
</evidence>
<dbReference type="PANTHER" id="PTHR33445:SF1">
    <property type="entry name" value="ATP SYNTHASE SUBUNIT B"/>
    <property type="match status" value="1"/>
</dbReference>
<evidence type="ECO:0000256" key="6">
    <source>
        <dbReference type="ARBA" id="ARBA00022781"/>
    </source>
</evidence>
<comment type="function">
    <text evidence="12">Component of the F(0) channel, it forms part of the peripheral stalk, linking F(1) to F(0). The b'-subunit is a diverged and duplicated form of b found in plants and photosynthetic bacteria.</text>
</comment>
<keyword evidence="2 15" id="KW-0813">Transport</keyword>
<dbReference type="InterPro" id="IPR028987">
    <property type="entry name" value="ATP_synth_B-like_membr_sf"/>
</dbReference>
<evidence type="ECO:0000313" key="19">
    <source>
        <dbReference type="Proteomes" id="UP001209317"/>
    </source>
</evidence>
<proteinExistence type="inferred from homology"/>
<keyword evidence="10 15" id="KW-0066">ATP synthesis</keyword>
<dbReference type="HAMAP" id="MF_01398">
    <property type="entry name" value="ATP_synth_b_bprime"/>
    <property type="match status" value="1"/>
</dbReference>
<dbReference type="Proteomes" id="UP001209317">
    <property type="component" value="Unassembled WGS sequence"/>
</dbReference>
<keyword evidence="19" id="KW-1185">Reference proteome</keyword>
<evidence type="ECO:0000256" key="11">
    <source>
        <dbReference type="ARBA" id="ARBA00025198"/>
    </source>
</evidence>
<sequence length="164" mass="18599">MELLLPGLGYFLYMLIAFIIVMVILAKFAWKPILKMLNDRETGIAESLSAAEKARHEMASLKSENEQLLLKAAEERTLMLKEAKEAGDKIIAESQEKAKAEFNRIVADARLVIDQQKNQAMIDVKNRVGDLVVELSEKILRRQLQDKSAQEAYINDLVQDVKLN</sequence>
<keyword evidence="8 15" id="KW-0406">Ion transport</keyword>
<keyword evidence="3 15" id="KW-1003">Cell membrane</keyword>
<organism evidence="18 19">
    <name type="scientific">Haoranjiania flava</name>
    <dbReference type="NCBI Taxonomy" id="1856322"/>
    <lineage>
        <taxon>Bacteria</taxon>
        <taxon>Pseudomonadati</taxon>
        <taxon>Bacteroidota</taxon>
        <taxon>Chitinophagia</taxon>
        <taxon>Chitinophagales</taxon>
        <taxon>Chitinophagaceae</taxon>
        <taxon>Haoranjiania</taxon>
    </lineage>
</organism>
<evidence type="ECO:0000256" key="3">
    <source>
        <dbReference type="ARBA" id="ARBA00022475"/>
    </source>
</evidence>
<protein>
    <recommendedName>
        <fullName evidence="15">ATP synthase subunit b</fullName>
    </recommendedName>
    <alternativeName>
        <fullName evidence="15">ATP synthase F(0) sector subunit b</fullName>
    </alternativeName>
    <alternativeName>
        <fullName evidence="15">ATPase subunit I</fullName>
    </alternativeName>
    <alternativeName>
        <fullName evidence="15">F-type ATPase subunit b</fullName>
        <shortName evidence="15">F-ATPase subunit b</shortName>
    </alternativeName>
</protein>
<feature type="transmembrane region" description="Helical" evidence="15">
    <location>
        <begin position="12"/>
        <end position="30"/>
    </location>
</feature>
<dbReference type="GO" id="GO:0012505">
    <property type="term" value="C:endomembrane system"/>
    <property type="evidence" value="ECO:0007669"/>
    <property type="project" value="UniProtKB-SubCell"/>
</dbReference>
<dbReference type="InterPro" id="IPR002146">
    <property type="entry name" value="ATP_synth_b/b'su_bac/chlpt"/>
</dbReference>
<evidence type="ECO:0000256" key="13">
    <source>
        <dbReference type="ARBA" id="ARBA00026054"/>
    </source>
</evidence>
<keyword evidence="6 15" id="KW-0375">Hydrogen ion transport</keyword>
<dbReference type="PANTHER" id="PTHR33445">
    <property type="entry name" value="ATP SYNTHASE SUBUNIT B', CHLOROPLASTIC"/>
    <property type="match status" value="1"/>
</dbReference>
<comment type="similarity">
    <text evidence="1 15 16">Belongs to the ATPase B chain family.</text>
</comment>
<dbReference type="EMBL" id="JAOTPL010000002">
    <property type="protein sequence ID" value="MCU7693296.1"/>
    <property type="molecule type" value="Genomic_DNA"/>
</dbReference>
<keyword evidence="7 15" id="KW-1133">Transmembrane helix</keyword>
<keyword evidence="9 15" id="KW-0472">Membrane</keyword>
<evidence type="ECO:0000256" key="14">
    <source>
        <dbReference type="ARBA" id="ARBA00037847"/>
    </source>
</evidence>
<evidence type="ECO:0000256" key="10">
    <source>
        <dbReference type="ARBA" id="ARBA00023310"/>
    </source>
</evidence>
<keyword evidence="5 15" id="KW-0812">Transmembrane</keyword>
<comment type="subcellular location">
    <subcellularLocation>
        <location evidence="15">Cell membrane</location>
        <topology evidence="15">Single-pass membrane protein</topology>
    </subcellularLocation>
    <subcellularLocation>
        <location evidence="14">Endomembrane system</location>
        <topology evidence="14">Single-pass membrane protein</topology>
    </subcellularLocation>
</comment>
<gene>
    <name evidence="15 18" type="primary">atpF</name>
    <name evidence="18" type="ORF">OD355_02055</name>
</gene>
<dbReference type="GO" id="GO:0005886">
    <property type="term" value="C:plasma membrane"/>
    <property type="evidence" value="ECO:0007669"/>
    <property type="project" value="UniProtKB-SubCell"/>
</dbReference>
<dbReference type="AlphaFoldDB" id="A0AAE3LM05"/>
<feature type="coiled-coil region" evidence="17">
    <location>
        <begin position="44"/>
        <end position="78"/>
    </location>
</feature>
<evidence type="ECO:0000256" key="7">
    <source>
        <dbReference type="ARBA" id="ARBA00022989"/>
    </source>
</evidence>
<evidence type="ECO:0000256" key="17">
    <source>
        <dbReference type="SAM" id="Coils"/>
    </source>
</evidence>
<dbReference type="Pfam" id="PF00430">
    <property type="entry name" value="ATP-synt_B"/>
    <property type="match status" value="1"/>
</dbReference>
<dbReference type="GO" id="GO:0045259">
    <property type="term" value="C:proton-transporting ATP synthase complex"/>
    <property type="evidence" value="ECO:0007669"/>
    <property type="project" value="UniProtKB-KW"/>
</dbReference>
<name>A0AAE3LM05_9BACT</name>
<evidence type="ECO:0000256" key="15">
    <source>
        <dbReference type="HAMAP-Rule" id="MF_01398"/>
    </source>
</evidence>
<comment type="function">
    <text evidence="11 15">F(1)F(0) ATP synthase produces ATP from ADP in the presence of a proton or sodium gradient. F-type ATPases consist of two structural domains, F(1) containing the extramembraneous catalytic core and F(0) containing the membrane proton channel, linked together by a central stalk and a peripheral stalk. During catalysis, ATP synthesis in the catalytic domain of F(1) is coupled via a rotary mechanism of the central stalk subunits to proton translocation.</text>
</comment>
<evidence type="ECO:0000256" key="9">
    <source>
        <dbReference type="ARBA" id="ARBA00023136"/>
    </source>
</evidence>
<accession>A0AAE3LM05</accession>
<keyword evidence="4 15" id="KW-0138">CF(0)</keyword>
<evidence type="ECO:0000256" key="1">
    <source>
        <dbReference type="ARBA" id="ARBA00005513"/>
    </source>
</evidence>
<dbReference type="InterPro" id="IPR005864">
    <property type="entry name" value="ATP_synth_F0_bsu_bac"/>
</dbReference>
<evidence type="ECO:0000256" key="2">
    <source>
        <dbReference type="ARBA" id="ARBA00022448"/>
    </source>
</evidence>
<comment type="subunit">
    <text evidence="13">F-type ATPases have 2 components, F(1) - the catalytic core - and F(0) - the membrane proton channel. F(1) has five subunits: alpha(3), beta(3), gamma(1), delta(1), epsilon(1). F(0) has four main subunits: a(1), b(2) and c(10-14). The alpha and beta chains form an alternating ring which encloses part of the gamma chain. F(1) is attached to F(0) by a central stalk formed by the gamma and epsilon chains, while a peripheral stalk is formed by the delta and b chains.</text>
</comment>
<dbReference type="GO" id="GO:0046961">
    <property type="term" value="F:proton-transporting ATPase activity, rotational mechanism"/>
    <property type="evidence" value="ECO:0007669"/>
    <property type="project" value="TreeGrafter"/>
</dbReference>
<dbReference type="Gene3D" id="1.20.5.620">
    <property type="entry name" value="F1F0 ATP synthase subunit B, membrane domain"/>
    <property type="match status" value="1"/>
</dbReference>
<reference evidence="18" key="1">
    <citation type="submission" date="2022-10" db="EMBL/GenBank/DDBJ databases">
        <authorList>
            <person name="Kim H.S."/>
            <person name="Kim J.-S."/>
            <person name="Suh M.K."/>
            <person name="Eom M.K."/>
            <person name="Lee J.-S."/>
        </authorList>
    </citation>
    <scope>NUCLEOTIDE SEQUENCE</scope>
    <source>
        <strain evidence="18">LIP-5</strain>
    </source>
</reference>
<dbReference type="CDD" id="cd06503">
    <property type="entry name" value="ATP-synt_Fo_b"/>
    <property type="match status" value="1"/>
</dbReference>